<dbReference type="Pfam" id="PF14798">
    <property type="entry name" value="Ca_hom_mod"/>
    <property type="match status" value="1"/>
</dbReference>
<keyword evidence="4 9" id="KW-0812">Transmembrane</keyword>
<gene>
    <name evidence="10" type="ORF">COCON_G00001790</name>
</gene>
<evidence type="ECO:0000256" key="9">
    <source>
        <dbReference type="SAM" id="Phobius"/>
    </source>
</evidence>
<evidence type="ECO:0000256" key="7">
    <source>
        <dbReference type="ARBA" id="ARBA00023136"/>
    </source>
</evidence>
<evidence type="ECO:0000313" key="11">
    <source>
        <dbReference type="Proteomes" id="UP001152803"/>
    </source>
</evidence>
<evidence type="ECO:0000256" key="3">
    <source>
        <dbReference type="ARBA" id="ARBA00022448"/>
    </source>
</evidence>
<proteinExistence type="inferred from homology"/>
<dbReference type="GO" id="GO:0005261">
    <property type="term" value="F:monoatomic cation channel activity"/>
    <property type="evidence" value="ECO:0007669"/>
    <property type="project" value="TreeGrafter"/>
</dbReference>
<name>A0A9Q1I861_CONCO</name>
<feature type="transmembrane region" description="Helical" evidence="9">
    <location>
        <begin position="50"/>
        <end position="69"/>
    </location>
</feature>
<dbReference type="PANTHER" id="PTHR32261:SF4">
    <property type="entry name" value="CALCIUM HOMEOSTASIS MODULATOR PROTEIN 6"/>
    <property type="match status" value="1"/>
</dbReference>
<protein>
    <recommendedName>
        <fullName evidence="12">Calcium homeostasis modulator protein 6</fullName>
    </recommendedName>
</protein>
<comment type="subcellular location">
    <subcellularLocation>
        <location evidence="1">Membrane</location>
        <topology evidence="1">Multi-pass membrane protein</topology>
    </subcellularLocation>
</comment>
<dbReference type="PANTHER" id="PTHR32261">
    <property type="entry name" value="CALCIUM HOMEOSTASIS MODULATOR PROTEIN"/>
    <property type="match status" value="1"/>
</dbReference>
<evidence type="ECO:0000256" key="6">
    <source>
        <dbReference type="ARBA" id="ARBA00023065"/>
    </source>
</evidence>
<dbReference type="AlphaFoldDB" id="A0A9Q1I861"/>
<evidence type="ECO:0000256" key="1">
    <source>
        <dbReference type="ARBA" id="ARBA00004141"/>
    </source>
</evidence>
<keyword evidence="5 9" id="KW-1133">Transmembrane helix</keyword>
<evidence type="ECO:0000256" key="5">
    <source>
        <dbReference type="ARBA" id="ARBA00022989"/>
    </source>
</evidence>
<reference evidence="10" key="1">
    <citation type="journal article" date="2023" name="Science">
        <title>Genome structures resolve the early diversification of teleost fishes.</title>
        <authorList>
            <person name="Parey E."/>
            <person name="Louis A."/>
            <person name="Montfort J."/>
            <person name="Bouchez O."/>
            <person name="Roques C."/>
            <person name="Iampietro C."/>
            <person name="Lluch J."/>
            <person name="Castinel A."/>
            <person name="Donnadieu C."/>
            <person name="Desvignes T."/>
            <person name="Floi Bucao C."/>
            <person name="Jouanno E."/>
            <person name="Wen M."/>
            <person name="Mejri S."/>
            <person name="Dirks R."/>
            <person name="Jansen H."/>
            <person name="Henkel C."/>
            <person name="Chen W.J."/>
            <person name="Zahm M."/>
            <person name="Cabau C."/>
            <person name="Klopp C."/>
            <person name="Thompson A.W."/>
            <person name="Robinson-Rechavi M."/>
            <person name="Braasch I."/>
            <person name="Lecointre G."/>
            <person name="Bobe J."/>
            <person name="Postlethwait J.H."/>
            <person name="Berthelot C."/>
            <person name="Roest Crollius H."/>
            <person name="Guiguen Y."/>
        </authorList>
    </citation>
    <scope>NUCLEOTIDE SEQUENCE</scope>
    <source>
        <strain evidence="10">Concon-B</strain>
    </source>
</reference>
<sequence length="324" mass="36244">MDKFKLLLSFAQKQQATLGFGLVTLITAGGEQIFSAVVFKCPCSSWNFQYGLVFLLVPALVLLIIGVILNNKAWKLFTGLCSRESECACVCDFRGTCVFGLVCIQIFISAAVAPITWIGVALLNGNYYECARTGLANVTLFGYHPCSGKAQPCRSELHLFPCREFPVTVPPTERDAVMTIIRTESQVIGWLVIASIMTTFLLLTCVARCRSPISHVQLKFWQVYTQKENALLDQYTDEHAQKLAERNLTSFFQKTPPNPIVMPTREEWKQVSSLFYYSKKRQHYSMLQRHVETALCDPRRESTMSDGKAPPAVLDFVDGGGAMP</sequence>
<dbReference type="OrthoDB" id="5962981at2759"/>
<accession>A0A9Q1I861</accession>
<evidence type="ECO:0008006" key="12">
    <source>
        <dbReference type="Google" id="ProtNLM"/>
    </source>
</evidence>
<keyword evidence="11" id="KW-1185">Reference proteome</keyword>
<keyword evidence="8" id="KW-0407">Ion channel</keyword>
<comment type="similarity">
    <text evidence="2">Belongs to the CALHM family.</text>
</comment>
<dbReference type="InterPro" id="IPR029569">
    <property type="entry name" value="CALHM"/>
</dbReference>
<dbReference type="GO" id="GO:1904669">
    <property type="term" value="P:ATP export"/>
    <property type="evidence" value="ECO:0007669"/>
    <property type="project" value="UniProtKB-ARBA"/>
</dbReference>
<evidence type="ECO:0000256" key="8">
    <source>
        <dbReference type="ARBA" id="ARBA00023303"/>
    </source>
</evidence>
<evidence type="ECO:0000256" key="2">
    <source>
        <dbReference type="ARBA" id="ARBA00008497"/>
    </source>
</evidence>
<keyword evidence="6" id="KW-0406">Ion transport</keyword>
<dbReference type="GO" id="GO:0005886">
    <property type="term" value="C:plasma membrane"/>
    <property type="evidence" value="ECO:0007669"/>
    <property type="project" value="TreeGrafter"/>
</dbReference>
<organism evidence="10 11">
    <name type="scientific">Conger conger</name>
    <name type="common">Conger eel</name>
    <name type="synonym">Muraena conger</name>
    <dbReference type="NCBI Taxonomy" id="82655"/>
    <lineage>
        <taxon>Eukaryota</taxon>
        <taxon>Metazoa</taxon>
        <taxon>Chordata</taxon>
        <taxon>Craniata</taxon>
        <taxon>Vertebrata</taxon>
        <taxon>Euteleostomi</taxon>
        <taxon>Actinopterygii</taxon>
        <taxon>Neopterygii</taxon>
        <taxon>Teleostei</taxon>
        <taxon>Anguilliformes</taxon>
        <taxon>Congridae</taxon>
        <taxon>Conger</taxon>
    </lineage>
</organism>
<dbReference type="Proteomes" id="UP001152803">
    <property type="component" value="Unassembled WGS sequence"/>
</dbReference>
<feature type="transmembrane region" description="Helical" evidence="9">
    <location>
        <begin position="187"/>
        <end position="209"/>
    </location>
</feature>
<dbReference type="EMBL" id="JAFJMO010000001">
    <property type="protein sequence ID" value="KAJ8287520.1"/>
    <property type="molecule type" value="Genomic_DNA"/>
</dbReference>
<comment type="caution">
    <text evidence="10">The sequence shown here is derived from an EMBL/GenBank/DDBJ whole genome shotgun (WGS) entry which is preliminary data.</text>
</comment>
<keyword evidence="3" id="KW-0813">Transport</keyword>
<evidence type="ECO:0000256" key="4">
    <source>
        <dbReference type="ARBA" id="ARBA00022692"/>
    </source>
</evidence>
<keyword evidence="7 9" id="KW-0472">Membrane</keyword>
<feature type="transmembrane region" description="Helical" evidence="9">
    <location>
        <begin position="98"/>
        <end position="118"/>
    </location>
</feature>
<evidence type="ECO:0000313" key="10">
    <source>
        <dbReference type="EMBL" id="KAJ8287520.1"/>
    </source>
</evidence>